<organism evidence="2 3">
    <name type="scientific">Megalodesulfovibrio gigas (strain ATCC 19364 / DSM 1382 / NCIMB 9332 / VKM B-1759)</name>
    <name type="common">Desulfovibrio gigas</name>
    <dbReference type="NCBI Taxonomy" id="1121448"/>
    <lineage>
        <taxon>Bacteria</taxon>
        <taxon>Pseudomonadati</taxon>
        <taxon>Thermodesulfobacteriota</taxon>
        <taxon>Desulfovibrionia</taxon>
        <taxon>Desulfovibrionales</taxon>
        <taxon>Desulfovibrionaceae</taxon>
        <taxon>Megalodesulfovibrio</taxon>
    </lineage>
</organism>
<feature type="signal peptide" evidence="1">
    <location>
        <begin position="1"/>
        <end position="16"/>
    </location>
</feature>
<protein>
    <submittedName>
        <fullName evidence="2">Uncharacterized protein</fullName>
    </submittedName>
</protein>
<dbReference type="EMBL" id="CP006585">
    <property type="protein sequence ID" value="AGW12002.1"/>
    <property type="molecule type" value="Genomic_DNA"/>
</dbReference>
<sequence length="57" mass="6120">MIRLAIACLGRLAATAAAPLAGVVLGPSAHFEELFWGRLDQGRLLDRMESLGFPLRA</sequence>
<reference evidence="3" key="2">
    <citation type="submission" date="2013-07" db="EMBL/GenBank/DDBJ databases">
        <authorList>
            <person name="Morais-Silva F.O."/>
            <person name="Rezende A.M."/>
            <person name="Pimentel C."/>
            <person name="Resende D.M."/>
            <person name="Santos C.I."/>
            <person name="Clemente C."/>
            <person name="de Oliveira L.M."/>
            <person name="da Silva S.M."/>
            <person name="Costa D.A."/>
            <person name="Varela-Raposo A."/>
            <person name="Horacio E.C.A."/>
            <person name="Matos M."/>
            <person name="Flores O."/>
            <person name="Ruiz J.C."/>
            <person name="Rodrigues-Pousada C."/>
        </authorList>
    </citation>
    <scope>NUCLEOTIDE SEQUENCE [LARGE SCALE GENOMIC DNA]</scope>
    <source>
        <strain evidence="3">ATCC 19364 / DSM 1382 / NCIMB 9332 / VKM B-1759</strain>
    </source>
</reference>
<reference evidence="2 3" key="1">
    <citation type="journal article" date="2013" name="J. Bacteriol.">
        <title>Roles of HynAB and Ech, the only two hydrogenases found in the model sulfate reducer Desulfovibrio gigas.</title>
        <authorList>
            <person name="Morais-Silva F.O."/>
            <person name="Santos C.I."/>
            <person name="Rodrigues R."/>
            <person name="Pereira I.A."/>
            <person name="Rodrigues-Pousada C."/>
        </authorList>
    </citation>
    <scope>NUCLEOTIDE SEQUENCE [LARGE SCALE GENOMIC DNA]</scope>
    <source>
        <strain evidence="3">ATCC 19364 / DSM 1382 / NCIMB 9332 / VKM B-1759</strain>
    </source>
</reference>
<proteinExistence type="predicted"/>
<keyword evidence="3" id="KW-1185">Reference proteome</keyword>
<keyword evidence="1" id="KW-0732">Signal</keyword>
<gene>
    <name evidence="2" type="ORF">DGI_0062</name>
</gene>
<evidence type="ECO:0000256" key="1">
    <source>
        <dbReference type="SAM" id="SignalP"/>
    </source>
</evidence>
<accession>T2G7Y5</accession>
<feature type="chain" id="PRO_5004599643" evidence="1">
    <location>
        <begin position="17"/>
        <end position="57"/>
    </location>
</feature>
<name>T2G7Y5_MEGG1</name>
<evidence type="ECO:0000313" key="3">
    <source>
        <dbReference type="Proteomes" id="UP000016587"/>
    </source>
</evidence>
<dbReference type="AlphaFoldDB" id="T2G7Y5"/>
<dbReference type="HOGENOM" id="CLU_2989214_0_0_7"/>
<dbReference type="KEGG" id="dgg:DGI_0062"/>
<evidence type="ECO:0000313" key="2">
    <source>
        <dbReference type="EMBL" id="AGW12002.1"/>
    </source>
</evidence>
<dbReference type="PATRIC" id="fig|1121448.10.peg.62"/>
<dbReference type="Proteomes" id="UP000016587">
    <property type="component" value="Chromosome"/>
</dbReference>